<evidence type="ECO:0000256" key="2">
    <source>
        <dbReference type="ARBA" id="ARBA00022573"/>
    </source>
</evidence>
<evidence type="ECO:0000256" key="5">
    <source>
        <dbReference type="ARBA" id="ARBA00022691"/>
    </source>
</evidence>
<dbReference type="InterPro" id="IPR035996">
    <property type="entry name" value="4pyrrol_Methylase_sf"/>
</dbReference>
<evidence type="ECO:0000256" key="3">
    <source>
        <dbReference type="ARBA" id="ARBA00022603"/>
    </source>
</evidence>
<feature type="domain" description="Tetrapyrrole methylase" evidence="6">
    <location>
        <begin position="5"/>
        <end position="214"/>
    </location>
</feature>
<dbReference type="Gene3D" id="3.30.950.10">
    <property type="entry name" value="Methyltransferase, Cobalt-precorrin-4 Transmethylase, Domain 2"/>
    <property type="match status" value="1"/>
</dbReference>
<dbReference type="UniPathway" id="UPA00148"/>
<evidence type="ECO:0000313" key="7">
    <source>
        <dbReference type="EMBL" id="MQM73427.1"/>
    </source>
</evidence>
<keyword evidence="8" id="KW-1185">Reference proteome</keyword>
<dbReference type="InterPro" id="IPR000878">
    <property type="entry name" value="4pyrrol_Mease"/>
</dbReference>
<comment type="caution">
    <text evidence="7">The sequence shown here is derived from an EMBL/GenBank/DDBJ whole genome shotgun (WGS) entry which is preliminary data.</text>
</comment>
<dbReference type="InterPro" id="IPR014777">
    <property type="entry name" value="4pyrrole_Mease_sub1"/>
</dbReference>
<keyword evidence="2" id="KW-0169">Cobalamin biosynthesis</keyword>
<dbReference type="InterPro" id="IPR014776">
    <property type="entry name" value="4pyrrole_Mease_sub2"/>
</dbReference>
<reference evidence="7" key="1">
    <citation type="journal article" date="2020" name="Appl. Environ. Microbiol.">
        <title>Medium-Chain Fatty Acid Synthesis by 'Candidatus Weimeria bifida' gen. nov., sp. nov., and 'Candidatus Pseudoramibacter fermentans' sp. nov.</title>
        <authorList>
            <person name="Scarborough M.J."/>
            <person name="Myers K.S."/>
            <person name="Donohue T.J."/>
            <person name="Noguera D.R."/>
        </authorList>
    </citation>
    <scope>NUCLEOTIDE SEQUENCE</scope>
    <source>
        <strain evidence="7">EUB1.1</strain>
    </source>
</reference>
<dbReference type="NCBIfam" id="TIGR01466">
    <property type="entry name" value="cobJ_cbiH"/>
    <property type="match status" value="1"/>
</dbReference>
<sequence length="249" mass="26918">MNQKKIYVTGLGPGNADHMTGAALASMADADIVVGYKTYIDLIKDLDCVQGKELKASGMRKEVDRCQECLDLAGEGKTVTLVSSGDAGVYGMAGIMLELVEKQKADVEVEIVPGISAVNAAASILGAPLMHDYAVISLSNLLTDWELIKKRIRLAGEGDFVIALYNPKSKGRPTNINTCQEILLEVKDPKTPVGIVQNAMRDGQKKCITTLDQMCDQEINMFSLVIIGNSKTYVTDDGQKMITPRGYTL</sequence>
<keyword evidence="3 7" id="KW-0489">Methyltransferase</keyword>
<accession>A0A6L5GT87</accession>
<dbReference type="EMBL" id="VOGB01000005">
    <property type="protein sequence ID" value="MQM73427.1"/>
    <property type="molecule type" value="Genomic_DNA"/>
</dbReference>
<organism evidence="7 8">
    <name type="scientific">Candidatus Pseudoramibacter fermentans</name>
    <dbReference type="NCBI Taxonomy" id="2594427"/>
    <lineage>
        <taxon>Bacteria</taxon>
        <taxon>Bacillati</taxon>
        <taxon>Bacillota</taxon>
        <taxon>Clostridia</taxon>
        <taxon>Eubacteriales</taxon>
        <taxon>Eubacteriaceae</taxon>
        <taxon>Pseudoramibacter</taxon>
    </lineage>
</organism>
<dbReference type="Proteomes" id="UP000473648">
    <property type="component" value="Unassembled WGS sequence"/>
</dbReference>
<comment type="pathway">
    <text evidence="1">Cofactor biosynthesis; adenosylcobalamin biosynthesis.</text>
</comment>
<dbReference type="EC" id="2.1.1.131" evidence="7"/>
<evidence type="ECO:0000313" key="8">
    <source>
        <dbReference type="Proteomes" id="UP000473648"/>
    </source>
</evidence>
<dbReference type="Pfam" id="PF00590">
    <property type="entry name" value="TP_methylase"/>
    <property type="match status" value="1"/>
</dbReference>
<dbReference type="InterPro" id="IPR006363">
    <property type="entry name" value="Cbl_synth_CobJ/CibH_dom"/>
</dbReference>
<dbReference type="PANTHER" id="PTHR47036">
    <property type="entry name" value="COBALT-FACTOR III C(17)-METHYLTRANSFERASE-RELATED"/>
    <property type="match status" value="1"/>
</dbReference>
<name>A0A6L5GT87_9FIRM</name>
<dbReference type="AlphaFoldDB" id="A0A6L5GT87"/>
<dbReference type="Gene3D" id="3.40.1010.10">
    <property type="entry name" value="Cobalt-precorrin-4 Transmethylase, Domain 1"/>
    <property type="match status" value="1"/>
</dbReference>
<dbReference type="GO" id="GO:0009236">
    <property type="term" value="P:cobalamin biosynthetic process"/>
    <property type="evidence" value="ECO:0007669"/>
    <property type="project" value="UniProtKB-UniPathway"/>
</dbReference>
<dbReference type="SUPFAM" id="SSF53790">
    <property type="entry name" value="Tetrapyrrole methylase"/>
    <property type="match status" value="1"/>
</dbReference>
<gene>
    <name evidence="7" type="primary">cobJ</name>
    <name evidence="7" type="ORF">FRC53_08465</name>
</gene>
<evidence type="ECO:0000259" key="6">
    <source>
        <dbReference type="Pfam" id="PF00590"/>
    </source>
</evidence>
<keyword evidence="4 7" id="KW-0808">Transferase</keyword>
<dbReference type="InterPro" id="IPR051810">
    <property type="entry name" value="Precorrin_MeTrfase"/>
</dbReference>
<protein>
    <submittedName>
        <fullName evidence="7">Precorrin-3B C(17)-methyltransferase</fullName>
        <ecNumber evidence="7">2.1.1.131</ecNumber>
    </submittedName>
</protein>
<proteinExistence type="predicted"/>
<dbReference type="GO" id="GO:0032259">
    <property type="term" value="P:methylation"/>
    <property type="evidence" value="ECO:0007669"/>
    <property type="project" value="UniProtKB-KW"/>
</dbReference>
<keyword evidence="5" id="KW-0949">S-adenosyl-L-methionine</keyword>
<dbReference type="CDD" id="cd11646">
    <property type="entry name" value="Precorrin_3B_C17_MT"/>
    <property type="match status" value="1"/>
</dbReference>
<evidence type="ECO:0000256" key="1">
    <source>
        <dbReference type="ARBA" id="ARBA00004953"/>
    </source>
</evidence>
<evidence type="ECO:0000256" key="4">
    <source>
        <dbReference type="ARBA" id="ARBA00022679"/>
    </source>
</evidence>
<dbReference type="GO" id="GO:0030789">
    <property type="term" value="F:precorrin-3B C17-methyltransferase activity"/>
    <property type="evidence" value="ECO:0007669"/>
    <property type="project" value="UniProtKB-EC"/>
</dbReference>
<dbReference type="PANTHER" id="PTHR47036:SF1">
    <property type="entry name" value="COBALT-FACTOR III C(17)-METHYLTRANSFERASE-RELATED"/>
    <property type="match status" value="1"/>
</dbReference>